<proteinExistence type="predicted"/>
<dbReference type="Pfam" id="PF01494">
    <property type="entry name" value="FAD_binding_3"/>
    <property type="match status" value="1"/>
</dbReference>
<dbReference type="EMBL" id="BAABAU010000001">
    <property type="protein sequence ID" value="GAA4265756.1"/>
    <property type="molecule type" value="Genomic_DNA"/>
</dbReference>
<dbReference type="PANTHER" id="PTHR46865">
    <property type="entry name" value="OXIDOREDUCTASE-RELATED"/>
    <property type="match status" value="1"/>
</dbReference>
<evidence type="ECO:0000313" key="3">
    <source>
        <dbReference type="Proteomes" id="UP001501594"/>
    </source>
</evidence>
<dbReference type="InterPro" id="IPR051704">
    <property type="entry name" value="FAD_aromatic-hydroxylase"/>
</dbReference>
<keyword evidence="2" id="KW-0503">Monooxygenase</keyword>
<comment type="caution">
    <text evidence="2">The sequence shown here is derived from an EMBL/GenBank/DDBJ whole genome shotgun (WGS) entry which is preliminary data.</text>
</comment>
<gene>
    <name evidence="2" type="ORF">GCM10022256_13680</name>
</gene>
<sequence length="380" mass="41268">MTEAQADARRALISGAGFAGLTAAFWMRELGYEVTVVETARGLKKGGTPVDIRDETIEIVRRMGLLDAVRARSLPPRTTEFVDAAGTIVARMDPEAADADGPTDAPGDGYEIHRDDLLEILFERIDGEVEVLFDDSITSMVDSPDGVRVGFRDGSERDFALVLGCDGNHSTVRRLRFGEEGRYTHFLQNYFSVAIVDEELLEPGVTRILSTPGHTLMLNAYDGSTDIVVTFHADDEIAYDHRDADEQRRILRERSAAGGEAFIRMVEKAESADDLYFDKLSQTRMPTWVSGRVALVGDAGYCASPAAGMGGSLAILGATALHDAFATAGGDIEAAFREYETSFRPVAERIQDQALAFGLPAFFPETQEAIDARNAMLAGA</sequence>
<dbReference type="GO" id="GO:0004497">
    <property type="term" value="F:monooxygenase activity"/>
    <property type="evidence" value="ECO:0007669"/>
    <property type="project" value="UniProtKB-KW"/>
</dbReference>
<name>A0ABP8E0M5_9MICO</name>
<dbReference type="PRINTS" id="PR00420">
    <property type="entry name" value="RNGMNOXGNASE"/>
</dbReference>
<keyword evidence="3" id="KW-1185">Reference proteome</keyword>
<dbReference type="Gene3D" id="3.30.9.10">
    <property type="entry name" value="D-Amino Acid Oxidase, subunit A, domain 2"/>
    <property type="match status" value="1"/>
</dbReference>
<dbReference type="SUPFAM" id="SSF51905">
    <property type="entry name" value="FAD/NAD(P)-binding domain"/>
    <property type="match status" value="1"/>
</dbReference>
<reference evidence="3" key="1">
    <citation type="journal article" date="2019" name="Int. J. Syst. Evol. Microbiol.">
        <title>The Global Catalogue of Microorganisms (GCM) 10K type strain sequencing project: providing services to taxonomists for standard genome sequencing and annotation.</title>
        <authorList>
            <consortium name="The Broad Institute Genomics Platform"/>
            <consortium name="The Broad Institute Genome Sequencing Center for Infectious Disease"/>
            <person name="Wu L."/>
            <person name="Ma J."/>
        </authorList>
    </citation>
    <scope>NUCLEOTIDE SEQUENCE [LARGE SCALE GENOMIC DNA]</scope>
    <source>
        <strain evidence="3">JCM 17442</strain>
    </source>
</reference>
<dbReference type="InterPro" id="IPR002938">
    <property type="entry name" value="FAD-bd"/>
</dbReference>
<feature type="domain" description="FAD-binding" evidence="1">
    <location>
        <begin position="11"/>
        <end position="353"/>
    </location>
</feature>
<dbReference type="RefSeq" id="WP_344794396.1">
    <property type="nucleotide sequence ID" value="NZ_BAABAU010000001.1"/>
</dbReference>
<dbReference type="PANTHER" id="PTHR46865:SF2">
    <property type="entry name" value="MONOOXYGENASE"/>
    <property type="match status" value="1"/>
</dbReference>
<accession>A0ABP8E0M5</accession>
<keyword evidence="2" id="KW-0560">Oxidoreductase</keyword>
<organism evidence="2 3">
    <name type="scientific">Frondihabitans peucedani</name>
    <dbReference type="NCBI Taxonomy" id="598626"/>
    <lineage>
        <taxon>Bacteria</taxon>
        <taxon>Bacillati</taxon>
        <taxon>Actinomycetota</taxon>
        <taxon>Actinomycetes</taxon>
        <taxon>Micrococcales</taxon>
        <taxon>Microbacteriaceae</taxon>
        <taxon>Frondihabitans</taxon>
    </lineage>
</organism>
<dbReference type="Gene3D" id="3.50.50.60">
    <property type="entry name" value="FAD/NAD(P)-binding domain"/>
    <property type="match status" value="1"/>
</dbReference>
<dbReference type="InterPro" id="IPR036188">
    <property type="entry name" value="FAD/NAD-bd_sf"/>
</dbReference>
<evidence type="ECO:0000259" key="1">
    <source>
        <dbReference type="Pfam" id="PF01494"/>
    </source>
</evidence>
<protein>
    <submittedName>
        <fullName evidence="2">FAD-dependent monooxygenase</fullName>
    </submittedName>
</protein>
<evidence type="ECO:0000313" key="2">
    <source>
        <dbReference type="EMBL" id="GAA4265756.1"/>
    </source>
</evidence>
<dbReference type="Proteomes" id="UP001501594">
    <property type="component" value="Unassembled WGS sequence"/>
</dbReference>